<organism evidence="1 2">
    <name type="scientific">Nocardioides mangrovicus</name>
    <dbReference type="NCBI Taxonomy" id="2478913"/>
    <lineage>
        <taxon>Bacteria</taxon>
        <taxon>Bacillati</taxon>
        <taxon>Actinomycetota</taxon>
        <taxon>Actinomycetes</taxon>
        <taxon>Propionibacteriales</taxon>
        <taxon>Nocardioidaceae</taxon>
        <taxon>Nocardioides</taxon>
    </lineage>
</organism>
<accession>A0A3L8NZW7</accession>
<dbReference type="InterPro" id="IPR049457">
    <property type="entry name" value="Emfourin"/>
</dbReference>
<keyword evidence="2" id="KW-1185">Reference proteome</keyword>
<evidence type="ECO:0000313" key="2">
    <source>
        <dbReference type="Proteomes" id="UP000281708"/>
    </source>
</evidence>
<dbReference type="RefSeq" id="WP_121807164.1">
    <property type="nucleotide sequence ID" value="NZ_RDBE01000010.1"/>
</dbReference>
<gene>
    <name evidence="1" type="ORF">D9V37_15975</name>
</gene>
<reference evidence="1 2" key="1">
    <citation type="submission" date="2018-10" db="EMBL/GenBank/DDBJ databases">
        <title>Marmoricola sp. 4Q3S-7 whole genome shotgun sequence.</title>
        <authorList>
            <person name="Li F."/>
        </authorList>
    </citation>
    <scope>NUCLEOTIDE SEQUENCE [LARGE SCALE GENOMIC DNA]</scope>
    <source>
        <strain evidence="1 2">4Q3S-7</strain>
    </source>
</reference>
<protein>
    <submittedName>
        <fullName evidence="1">Uncharacterized protein</fullName>
    </submittedName>
</protein>
<dbReference type="Pfam" id="PF20242">
    <property type="entry name" value="Emfourin"/>
    <property type="match status" value="1"/>
</dbReference>
<comment type="caution">
    <text evidence="1">The sequence shown here is derived from an EMBL/GenBank/DDBJ whole genome shotgun (WGS) entry which is preliminary data.</text>
</comment>
<dbReference type="AlphaFoldDB" id="A0A3L8NZW7"/>
<proteinExistence type="predicted"/>
<evidence type="ECO:0000313" key="1">
    <source>
        <dbReference type="EMBL" id="RLV47658.1"/>
    </source>
</evidence>
<sequence length="78" mass="8344">MNLEVARTGGFAGISRTGTVEVDDTVGGALGEQLAALGAHDPRPDRFVYRLTLGERTVTVGEHQLPDELRELVDRALG</sequence>
<dbReference type="Proteomes" id="UP000281708">
    <property type="component" value="Unassembled WGS sequence"/>
</dbReference>
<name>A0A3L8NZW7_9ACTN</name>
<dbReference type="EMBL" id="RDBE01000010">
    <property type="protein sequence ID" value="RLV47658.1"/>
    <property type="molecule type" value="Genomic_DNA"/>
</dbReference>
<dbReference type="OrthoDB" id="4947318at2"/>